<keyword evidence="2" id="KW-0964">Secreted</keyword>
<evidence type="ECO:0000256" key="2">
    <source>
        <dbReference type="ARBA" id="ARBA00022525"/>
    </source>
</evidence>
<dbReference type="InterPro" id="IPR028992">
    <property type="entry name" value="Hedgehog/Intein_dom"/>
</dbReference>
<dbReference type="SUPFAM" id="SSF51120">
    <property type="entry name" value="beta-Roll"/>
    <property type="match status" value="2"/>
</dbReference>
<dbReference type="GO" id="GO:0005509">
    <property type="term" value="F:calcium ion binding"/>
    <property type="evidence" value="ECO:0007669"/>
    <property type="project" value="InterPro"/>
</dbReference>
<dbReference type="SUPFAM" id="SSF51294">
    <property type="entry name" value="Hedgehog/intein (Hint) domain"/>
    <property type="match status" value="1"/>
</dbReference>
<name>A0A0A0HN67_9RHOB</name>
<feature type="domain" description="Hedgehog/Intein (Hint)" evidence="3">
    <location>
        <begin position="605"/>
        <end position="742"/>
    </location>
</feature>
<dbReference type="PANTHER" id="PTHR38340">
    <property type="entry name" value="S-LAYER PROTEIN"/>
    <property type="match status" value="1"/>
</dbReference>
<dbReference type="eggNOG" id="COG2931">
    <property type="taxonomic scope" value="Bacteria"/>
</dbReference>
<dbReference type="InterPro" id="IPR006141">
    <property type="entry name" value="Intein_N"/>
</dbReference>
<evidence type="ECO:0000313" key="4">
    <source>
        <dbReference type="EMBL" id="KGM88119.1"/>
    </source>
</evidence>
<dbReference type="PROSITE" id="PS50817">
    <property type="entry name" value="INTEIN_N_TER"/>
    <property type="match status" value="1"/>
</dbReference>
<dbReference type="PRINTS" id="PR00313">
    <property type="entry name" value="CABNDNGRPT"/>
</dbReference>
<organism evidence="4 5">
    <name type="scientific">Roseovarius mucosus DSM 17069</name>
    <dbReference type="NCBI Taxonomy" id="1288298"/>
    <lineage>
        <taxon>Bacteria</taxon>
        <taxon>Pseudomonadati</taxon>
        <taxon>Pseudomonadota</taxon>
        <taxon>Alphaproteobacteria</taxon>
        <taxon>Rhodobacterales</taxon>
        <taxon>Roseobacteraceae</taxon>
        <taxon>Roseovarius</taxon>
    </lineage>
</organism>
<accession>A0A0A0HN67</accession>
<dbReference type="InterPro" id="IPR036844">
    <property type="entry name" value="Hint_dom_sf"/>
</dbReference>
<dbReference type="Gene3D" id="2.170.16.10">
    <property type="entry name" value="Hedgehog/Intein (Hint) domain"/>
    <property type="match status" value="1"/>
</dbReference>
<dbReference type="Pfam" id="PF00353">
    <property type="entry name" value="HemolysinCabind"/>
    <property type="match status" value="2"/>
</dbReference>
<dbReference type="HOGENOM" id="CLU_010616_0_0_5"/>
<dbReference type="PANTHER" id="PTHR38340:SF1">
    <property type="entry name" value="S-LAYER PROTEIN"/>
    <property type="match status" value="1"/>
</dbReference>
<dbReference type="AlphaFoldDB" id="A0A0A0HN67"/>
<dbReference type="GO" id="GO:0005576">
    <property type="term" value="C:extracellular region"/>
    <property type="evidence" value="ECO:0007669"/>
    <property type="project" value="UniProtKB-SubCell"/>
</dbReference>
<reference evidence="4 5" key="1">
    <citation type="submission" date="2013-01" db="EMBL/GenBank/DDBJ databases">
        <authorList>
            <person name="Fiebig A."/>
            <person name="Goeker M."/>
            <person name="Klenk H.-P.P."/>
        </authorList>
    </citation>
    <scope>NUCLEOTIDE SEQUENCE [LARGE SCALE GENOMIC DNA]</scope>
    <source>
        <strain evidence="4 5">DSM 17069</strain>
    </source>
</reference>
<gene>
    <name evidence="4" type="ORF">rosmuc_01813</name>
</gene>
<dbReference type="OrthoDB" id="6305173at2"/>
<comment type="caution">
    <text evidence="4">The sequence shown here is derived from an EMBL/GenBank/DDBJ whole genome shotgun (WGS) entry which is preliminary data.</text>
</comment>
<evidence type="ECO:0000313" key="5">
    <source>
        <dbReference type="Proteomes" id="UP000030021"/>
    </source>
</evidence>
<dbReference type="PATRIC" id="fig|1288298.3.peg.1828"/>
<dbReference type="Proteomes" id="UP000030021">
    <property type="component" value="Unassembled WGS sequence"/>
</dbReference>
<evidence type="ECO:0000259" key="3">
    <source>
        <dbReference type="Pfam" id="PF13403"/>
    </source>
</evidence>
<proteinExistence type="predicted"/>
<sequence length="805" mass="85420">MKRLTWLFLGKIAADPSTEATPTGAQVFELSRGDIFEPVDYLRVALDRADSKEGSALNLSYLYVEGGLASASVGQVYTSSFQVTFMDGDVQRVPAGAVVQMSNGDLFFSVSAEDLGAVALFSENDGTERDVATLRVSGQVRSEDIDLSAQSFPQSFGAMSLGGDVSNVDILLSAGDGLIAGTLGNDLINQDYVGDPNGDRIDNLDAAGTNGELVNSNADFVNASGGNDTVLAGFGNDTILGGDGNDSLDGGTGADLVFGGMGNDTLDGGTGTDASDTALGPIYQEISTAGAQAVAGANGRGAFTVTTTSNETVTLGSTDDLTGFFVGDRVLPNPNAASETHTHRYTEGLASTQIPGVRILMSRVEILEVVTLSLDGIALNLNAAIASGNVSFEGNGAFTIDSAGRLTGLLADPADSEQAFLELTIRIPHSRLDIFISTTSFETIDGAIYELFVDTNPLVPNITTSANDTLFGDAGDDLLLGRDGDDLIAGGTGNDRFVPGTGHDTISDFGSDDTNAVRDGDQSNNDFVDLSGFYNQANYDAAVLTGDIDPAVIRNPLEWLRADYGDDGILNERAAGWTAGNSLTLTNRGATVDPQTLNFDTTNVICFCRGTRIACANGEIAVEDLNVGDRVITRDHGYQKIRWIGRTTVKAHVEIAPIRIRKGVLQNVRDLRISPNHRVLLKGPMLELLLGHTEVLVPAKYLVDGETILREPPGDVEYFHILFDCHELVLSEQCWTESFHPGCVGWSTLCEEVRAEILDLFPCLDALTGNSDMITARYVVNRKEAAVSLQAMRNGGNRTKKRTLC</sequence>
<dbReference type="InterPro" id="IPR001343">
    <property type="entry name" value="Hemolysn_Ca-bd"/>
</dbReference>
<dbReference type="InterPro" id="IPR018511">
    <property type="entry name" value="Hemolysin-typ_Ca-bd_CS"/>
</dbReference>
<protein>
    <submittedName>
        <fullName evidence="4">RTX toxin</fullName>
    </submittedName>
</protein>
<dbReference type="InterPro" id="IPR011049">
    <property type="entry name" value="Serralysin-like_metalloprot_C"/>
</dbReference>
<dbReference type="RefSeq" id="WP_102105921.1">
    <property type="nucleotide sequence ID" value="NZ_KN293979.1"/>
</dbReference>
<dbReference type="STRING" id="215743.ROSMUCSMR3_00481"/>
<dbReference type="Gene3D" id="2.150.10.10">
    <property type="entry name" value="Serralysin-like metalloprotease, C-terminal"/>
    <property type="match status" value="2"/>
</dbReference>
<dbReference type="PROSITE" id="PS00330">
    <property type="entry name" value="HEMOLYSIN_CALCIUM"/>
    <property type="match status" value="2"/>
</dbReference>
<dbReference type="GO" id="GO:0016539">
    <property type="term" value="P:intein-mediated protein splicing"/>
    <property type="evidence" value="ECO:0007669"/>
    <property type="project" value="InterPro"/>
</dbReference>
<dbReference type="EMBL" id="AONH01000010">
    <property type="protein sequence ID" value="KGM88119.1"/>
    <property type="molecule type" value="Genomic_DNA"/>
</dbReference>
<evidence type="ECO:0000256" key="1">
    <source>
        <dbReference type="ARBA" id="ARBA00004613"/>
    </source>
</evidence>
<dbReference type="InterPro" id="IPR050557">
    <property type="entry name" value="RTX_toxin/Mannuronan_C5-epim"/>
</dbReference>
<comment type="subcellular location">
    <subcellularLocation>
        <location evidence="1">Secreted</location>
    </subcellularLocation>
</comment>
<dbReference type="Pfam" id="PF13403">
    <property type="entry name" value="Hint_2"/>
    <property type="match status" value="1"/>
</dbReference>